<dbReference type="AlphaFoldDB" id="A0A8B8JN44"/>
<dbReference type="InterPro" id="IPR036236">
    <property type="entry name" value="Znf_C2H2_sf"/>
</dbReference>
<feature type="transmembrane region" description="Helical" evidence="1">
    <location>
        <begin position="80"/>
        <end position="100"/>
    </location>
</feature>
<evidence type="ECO:0000313" key="3">
    <source>
        <dbReference type="Proteomes" id="UP000694853"/>
    </source>
</evidence>
<dbReference type="InterPro" id="IPR036397">
    <property type="entry name" value="RNaseH_sf"/>
</dbReference>
<feature type="transmembrane region" description="Helical" evidence="1">
    <location>
        <begin position="48"/>
        <end position="68"/>
    </location>
</feature>
<evidence type="ECO:0000313" key="4">
    <source>
        <dbReference type="RefSeq" id="XP_027332906.1"/>
    </source>
</evidence>
<dbReference type="GO" id="GO:0003676">
    <property type="term" value="F:nucleic acid binding"/>
    <property type="evidence" value="ECO:0007669"/>
    <property type="project" value="InterPro"/>
</dbReference>
<dbReference type="PANTHER" id="PTHR47723:SF19">
    <property type="entry name" value="POLYNUCLEOTIDYL TRANSFERASE, RIBONUCLEASE H-LIKE SUPERFAMILY PROTEIN"/>
    <property type="match status" value="1"/>
</dbReference>
<keyword evidence="1" id="KW-1133">Transmembrane helix</keyword>
<dbReference type="RefSeq" id="XP_027332906.1">
    <property type="nucleotide sequence ID" value="XM_027477105.1"/>
</dbReference>
<dbReference type="InterPro" id="IPR003604">
    <property type="entry name" value="Matrin/U1-like-C_Znf_C2H2"/>
</dbReference>
<evidence type="ECO:0000259" key="2">
    <source>
        <dbReference type="SMART" id="SM00451"/>
    </source>
</evidence>
<dbReference type="OrthoDB" id="10009287at2759"/>
<dbReference type="Pfam" id="PF13456">
    <property type="entry name" value="RVT_3"/>
    <property type="match status" value="1"/>
</dbReference>
<gene>
    <name evidence="4" type="primary">LOC113847815</name>
</gene>
<dbReference type="InterPro" id="IPR044730">
    <property type="entry name" value="RNase_H-like_dom_plant"/>
</dbReference>
<reference evidence="3" key="1">
    <citation type="journal article" date="2019" name="Toxins">
        <title>Detection of Abrin-Like and Prepropulchellin-Like Toxin Genes and Transcripts Using Whole Genome Sequencing and Full-Length Transcript Sequencing of Abrus precatorius.</title>
        <authorList>
            <person name="Hovde B.T."/>
            <person name="Daligault H.E."/>
            <person name="Hanschen E.R."/>
            <person name="Kunde Y.A."/>
            <person name="Johnson M.B."/>
            <person name="Starkenburg S.R."/>
            <person name="Johnson S.L."/>
        </authorList>
    </citation>
    <scope>NUCLEOTIDE SEQUENCE [LARGE SCALE GENOMIC DNA]</scope>
</reference>
<dbReference type="Gene3D" id="3.30.420.10">
    <property type="entry name" value="Ribonuclease H-like superfamily/Ribonuclease H"/>
    <property type="match status" value="1"/>
</dbReference>
<keyword evidence="3" id="KW-1185">Reference proteome</keyword>
<dbReference type="GeneID" id="113847815"/>
<dbReference type="InterPro" id="IPR012337">
    <property type="entry name" value="RNaseH-like_sf"/>
</dbReference>
<reference evidence="4" key="2">
    <citation type="submission" date="2025-08" db="UniProtKB">
        <authorList>
            <consortium name="RefSeq"/>
        </authorList>
    </citation>
    <scope>IDENTIFICATION</scope>
    <source>
        <tissue evidence="4">Young leaves</tissue>
    </source>
</reference>
<dbReference type="Pfam" id="PF03134">
    <property type="entry name" value="TB2_DP1_HVA22"/>
    <property type="match status" value="1"/>
</dbReference>
<dbReference type="SUPFAM" id="SSF57667">
    <property type="entry name" value="beta-beta-alpha zinc fingers"/>
    <property type="match status" value="1"/>
</dbReference>
<dbReference type="SUPFAM" id="SSF53098">
    <property type="entry name" value="Ribonuclease H-like"/>
    <property type="match status" value="1"/>
</dbReference>
<proteinExistence type="predicted"/>
<dbReference type="GO" id="GO:0008270">
    <property type="term" value="F:zinc ion binding"/>
    <property type="evidence" value="ECO:0007669"/>
    <property type="project" value="InterPro"/>
</dbReference>
<dbReference type="SMART" id="SM00451">
    <property type="entry name" value="ZnF_U1"/>
    <property type="match status" value="1"/>
</dbReference>
<name>A0A8B8JN44_ABRPR</name>
<dbReference type="InterPro" id="IPR053151">
    <property type="entry name" value="RNase_H-like"/>
</dbReference>
<keyword evidence="1" id="KW-0812">Transmembrane</keyword>
<dbReference type="CDD" id="cd06222">
    <property type="entry name" value="RNase_H_like"/>
    <property type="match status" value="1"/>
</dbReference>
<evidence type="ECO:0000256" key="1">
    <source>
        <dbReference type="SAM" id="Phobius"/>
    </source>
</evidence>
<accession>A0A8B8JN44</accession>
<organism evidence="3 4">
    <name type="scientific">Abrus precatorius</name>
    <name type="common">Indian licorice</name>
    <name type="synonym">Glycine abrus</name>
    <dbReference type="NCBI Taxonomy" id="3816"/>
    <lineage>
        <taxon>Eukaryota</taxon>
        <taxon>Viridiplantae</taxon>
        <taxon>Streptophyta</taxon>
        <taxon>Embryophyta</taxon>
        <taxon>Tracheophyta</taxon>
        <taxon>Spermatophyta</taxon>
        <taxon>Magnoliopsida</taxon>
        <taxon>eudicotyledons</taxon>
        <taxon>Gunneridae</taxon>
        <taxon>Pentapetalae</taxon>
        <taxon>rosids</taxon>
        <taxon>fabids</taxon>
        <taxon>Fabales</taxon>
        <taxon>Fabaceae</taxon>
        <taxon>Papilionoideae</taxon>
        <taxon>50 kb inversion clade</taxon>
        <taxon>NPAAA clade</taxon>
        <taxon>indigoferoid/millettioid clade</taxon>
        <taxon>Abreae</taxon>
        <taxon>Abrus</taxon>
    </lineage>
</organism>
<dbReference type="KEGG" id="aprc:113847815"/>
<dbReference type="Proteomes" id="UP000694853">
    <property type="component" value="Unplaced"/>
</dbReference>
<dbReference type="GO" id="GO:0004523">
    <property type="term" value="F:RNA-DNA hybrid ribonuclease activity"/>
    <property type="evidence" value="ECO:0007669"/>
    <property type="project" value="InterPro"/>
</dbReference>
<feature type="transmembrane region" description="Helical" evidence="1">
    <location>
        <begin position="17"/>
        <end position="36"/>
    </location>
</feature>
<dbReference type="PANTHER" id="PTHR47723">
    <property type="entry name" value="OS05G0353850 PROTEIN"/>
    <property type="match status" value="1"/>
</dbReference>
<sequence length="423" mass="48653">MGWEEALSTLLTKSFTVVAWPPFSLLCSLCVSVRAMESDSHSSNQHCLAFWVLFSMSMIMEWELPALFNWIPWWPHVKSFATILLLIPYFGAAPSIYKFLIKHYCTWNLYTRTLNIFSQNSTLFELDEDSKLLDVSDQTKTCKVQEKKLVEYQGRDDLAGCDKTESSYTKLTGKNQVQKEWSCALCQISTTSENCLTVHLKGKKHKTKEKELRVEFHVPNSTYLLSSTQKRIKRMVLLSNLNQIANILNPVSRSIRWCGWTKPEFGWTKLNTDGSIQRETASFGGLLRDYRGKPICAFVSKVPQGDIFLVELWAIWRGLVLSLGLGIKAIWVESDSMSVVKTVNRKQPSCPKADSCLKQIWKLLKKFDEYQISHSWRETNRAADHLTKMVLWGNDVVLWPVDFPPSLCNIINDDAKGKKYLRR</sequence>
<feature type="domain" description="U1-type" evidence="2">
    <location>
        <begin position="178"/>
        <end position="212"/>
    </location>
</feature>
<dbReference type="Pfam" id="PF12874">
    <property type="entry name" value="zf-met"/>
    <property type="match status" value="1"/>
</dbReference>
<dbReference type="InterPro" id="IPR004345">
    <property type="entry name" value="TB2_DP1_HVA22"/>
</dbReference>
<dbReference type="InterPro" id="IPR002156">
    <property type="entry name" value="RNaseH_domain"/>
</dbReference>
<keyword evidence="1" id="KW-0472">Membrane</keyword>
<dbReference type="Gene3D" id="3.30.160.60">
    <property type="entry name" value="Classic Zinc Finger"/>
    <property type="match status" value="1"/>
</dbReference>
<dbReference type="InterPro" id="IPR013087">
    <property type="entry name" value="Znf_C2H2_type"/>
</dbReference>
<protein>
    <submittedName>
        <fullName evidence="4">Uncharacterized protein LOC113847815</fullName>
    </submittedName>
</protein>